<dbReference type="RefSeq" id="WP_089731023.1">
    <property type="nucleotide sequence ID" value="NZ_FNIA01000001.1"/>
</dbReference>
<dbReference type="PANTHER" id="PTHR43080">
    <property type="entry name" value="CBS DOMAIN-CONTAINING PROTEIN CBSX3, MITOCHONDRIAL"/>
    <property type="match status" value="1"/>
</dbReference>
<dbReference type="SUPFAM" id="SSF54631">
    <property type="entry name" value="CBS-domain pair"/>
    <property type="match status" value="1"/>
</dbReference>
<dbReference type="Gene3D" id="3.10.580.10">
    <property type="entry name" value="CBS-domain"/>
    <property type="match status" value="1"/>
</dbReference>
<dbReference type="InterPro" id="IPR051257">
    <property type="entry name" value="Diverse_CBS-Domain"/>
</dbReference>
<gene>
    <name evidence="4" type="ORF">SAMN05192554_10150</name>
</gene>
<dbReference type="InterPro" id="IPR000644">
    <property type="entry name" value="CBS_dom"/>
</dbReference>
<evidence type="ECO:0000256" key="2">
    <source>
        <dbReference type="PROSITE-ProRule" id="PRU00703"/>
    </source>
</evidence>
<keyword evidence="1 2" id="KW-0129">CBS domain</keyword>
<dbReference type="PROSITE" id="PS51371">
    <property type="entry name" value="CBS"/>
    <property type="match status" value="2"/>
</dbReference>
<evidence type="ECO:0000256" key="1">
    <source>
        <dbReference type="ARBA" id="ARBA00023122"/>
    </source>
</evidence>
<reference evidence="4 5" key="1">
    <citation type="submission" date="2016-10" db="EMBL/GenBank/DDBJ databases">
        <authorList>
            <person name="de Groot N.N."/>
        </authorList>
    </citation>
    <scope>NUCLEOTIDE SEQUENCE [LARGE SCALE GENOMIC DNA]</scope>
    <source>
        <strain evidence="5">EB21,IBRC-M 10013,KCTC 4048</strain>
    </source>
</reference>
<accession>A0A1G9SAJ5</accession>
<organism evidence="4 5">
    <name type="scientific">Haloarchaeobius iranensis</name>
    <dbReference type="NCBI Taxonomy" id="996166"/>
    <lineage>
        <taxon>Archaea</taxon>
        <taxon>Methanobacteriati</taxon>
        <taxon>Methanobacteriota</taxon>
        <taxon>Stenosarchaea group</taxon>
        <taxon>Halobacteria</taxon>
        <taxon>Halobacteriales</taxon>
        <taxon>Halorubellaceae</taxon>
        <taxon>Haloarchaeobius</taxon>
    </lineage>
</organism>
<evidence type="ECO:0000313" key="4">
    <source>
        <dbReference type="EMBL" id="SDM32494.1"/>
    </source>
</evidence>
<dbReference type="OrthoDB" id="43333at2157"/>
<sequence>MQVREIMSNHPVSVDEDEPVRTAVELMVDGHIGSVVVTRQGDAKPYKVGILTRSDVLALECEDLDEPAPSGALTRLVDRLRSSSRSQLDEVTVGEVMSSPLVTVSPKTAVEEAIRLMEAEDVRHVVVTEQLRAIGVVTPTDVMEHHPEAVELARRHGARGPEWDDR</sequence>
<dbReference type="SMART" id="SM00116">
    <property type="entry name" value="CBS"/>
    <property type="match status" value="2"/>
</dbReference>
<dbReference type="Proteomes" id="UP000199370">
    <property type="component" value="Unassembled WGS sequence"/>
</dbReference>
<name>A0A1G9SAJ5_9EURY</name>
<dbReference type="PANTHER" id="PTHR43080:SF2">
    <property type="entry name" value="CBS DOMAIN-CONTAINING PROTEIN"/>
    <property type="match status" value="1"/>
</dbReference>
<keyword evidence="5" id="KW-1185">Reference proteome</keyword>
<feature type="domain" description="CBS" evidence="3">
    <location>
        <begin position="7"/>
        <end position="66"/>
    </location>
</feature>
<dbReference type="EMBL" id="FNIA01000001">
    <property type="protein sequence ID" value="SDM32494.1"/>
    <property type="molecule type" value="Genomic_DNA"/>
</dbReference>
<evidence type="ECO:0000313" key="5">
    <source>
        <dbReference type="Proteomes" id="UP000199370"/>
    </source>
</evidence>
<dbReference type="AlphaFoldDB" id="A0A1G9SAJ5"/>
<dbReference type="InterPro" id="IPR046342">
    <property type="entry name" value="CBS_dom_sf"/>
</dbReference>
<evidence type="ECO:0000259" key="3">
    <source>
        <dbReference type="PROSITE" id="PS51371"/>
    </source>
</evidence>
<feature type="domain" description="CBS" evidence="3">
    <location>
        <begin position="97"/>
        <end position="152"/>
    </location>
</feature>
<dbReference type="STRING" id="996166.SAMN05192554_10150"/>
<proteinExistence type="predicted"/>
<dbReference type="Pfam" id="PF00571">
    <property type="entry name" value="CBS"/>
    <property type="match status" value="2"/>
</dbReference>
<protein>
    <submittedName>
        <fullName evidence="4">CBS domain-containing protein</fullName>
    </submittedName>
</protein>